<feature type="domain" description="Csf1 C-terminal region" evidence="3">
    <location>
        <begin position="1790"/>
        <end position="2868"/>
    </location>
</feature>
<evidence type="ECO:0000256" key="1">
    <source>
        <dbReference type="SAM" id="Phobius"/>
    </source>
</evidence>
<feature type="domain" description="Csf1 N-terminal" evidence="2">
    <location>
        <begin position="34"/>
        <end position="1205"/>
    </location>
</feature>
<evidence type="ECO:0000259" key="2">
    <source>
        <dbReference type="Pfam" id="PF21678"/>
    </source>
</evidence>
<evidence type="ECO:0000259" key="3">
    <source>
        <dbReference type="Pfam" id="PF25038"/>
    </source>
</evidence>
<dbReference type="EMBL" id="KV453927">
    <property type="protein sequence ID" value="ODV74928.1"/>
    <property type="molecule type" value="Genomic_DNA"/>
</dbReference>
<proteinExistence type="predicted"/>
<sequence length="2870" mass="325141">MDETPQFASYSITNTLDLSWVFVVDWILALVLSIWVIFHFNRLVGFIISWSLENTLWRHGQIKIDVQSVKLSLLGGRLFFKNLTIIDKDYTVAVVQGTFTWRYWLPNVRYTHRDLVESQPEGDLLTNSKLPCRFYLHMRGAEIFLYNRTVSYDTILEQLSTQTKNTDEDSKSPLQEKECVQVQSPISSETTEVGPKALPSLSFITKFFPIQIKINKGALVAGNRTTQAVLIASYTQCDGVADLHTADNPLDLGRIVQEMEFKELKLMLKPNILYEGPIEQGRRSKKRPKLTRKRWVLLRQFIKVWNVAFRRRNKDGSFELWRGLSQYLDEEEGSISEVQHTYHEYAKYTTLLTSEMCKFNYYYDIPGLVPSDAQHTQSPDDIDIGNGGDSPKFGMDMELSQATIHYGPWADRQRRSLHQVFLPSICLDATPQRKLAPGELRKYTEFQFNLEFLDDCIIRVPFREISKNEEFMEANRDVDDPLRPFGWIEIKCTTGSLLALRAAQVASKSGYNNRFDLKLQGCEVRSSVNHDILLRCQRHSVCSDIGYPLSWNGLAAWSFVNTSSNLEMFLLREHITLISDMFSDFGMGPTTPYELFRPFTYEFIWKVLDYKLYFNINDANIVNNPLDFNDNCYMSIQGDELNIKVHVPMDVIVKSCSIVDYSIDTPKFSLIIDTPPWHMLNNFLKHREVGRSQDFRVEGSYTYYSEVGLDLVDSVIIACTGKYVGLQCYGFVMKYIMGIKENYFGDFTNFRTLEEYTNAQQYHDEGTVSSDPVSVDARKLRRIENETDVHFSFCVEESCIVIPYNLYDCHSNMLLHLSYLDLDIRFTNYYMDLQADVSPLKGYYKTDCDQESLLDIGGFVAPEKDDFFIDGLSIHGHRAFGLPPDEPTFFCKWDITPGQILFDSTTDVLSGLVKAIEMIAYGYKNFENHLTMVEPELFDTTQLTVAVPGIKLTVRSANAQHALIFELDDVVFKSIDFTNPRFIKKASVDVGEARVVLQDVESKKFYVDIGTALRFTNFKENMDYNNVRQKQNDHVIRHDCPFHRAPFFVDEESKARYNQMYGVIVPSLPIPDISPPLTKETIDMIFDDLTENFIQDFDSEFLQSSHYPYAKILKKNFRETLAGSKIKPSLDYEDSEFRPLKDSDPEFDTSNLIFNVGVVDANISVESLPIILDYVESLLRMSFKDCMDDLQVSVLKTLYKEFDVTNAWDNVRFVSPNISILLTEKSWSDDPLEEDNIEHVEVQVESPSLAASFKKPSKGIDEDTVAMHILTLRACVNNSLQGPIPLTIKLSDIEFWSHILNESSTSVSLGAFTMDIDSESIPCLASSIQKLIGHVNSFTKRLNLIIDNHYKARIELMYQIATATDKFKINHDPAVITRPSYIVRLSKNHIRNEDSWKIIARLRHILTNAPRNWYDQQTKKFLSSEFEAPASVWDEVLAVFSEWRSWELRDPATSYVFKYIFADFPLKPLKSGLFKLSVENTSVNLLAPDGQVNYVCADFLDISGHKVVTSVSSVQLSDSLSLRVSRFKGQLGLLLHDLLPLLDIRAPSSETQDKNIGERLSEFHCVMLLEDVDFKVMLPKTSVNIVSSDVELAFLLVTSQDGPDINVTCGSKYFEFDISSDNATCVNYSLTRFNASAASTGNLVTGSKVLRVNSDDAVFTVGHGTNSCVELLTNLSDDLITFKSKDWSRLSSSQTKGKTFTPPDTHILINSKRFGWTVSIIDPLKSSGIIDNGSLELILQDGILFSSISSSIVSFEVKTLPYEEKYFAISHHGSQLFAKYDLESKSMEIDWDYQLTQVVFTELLSNIKSIKHSISEAIDSFEILKTSARSLAGGEVKRSMSDSESQKIPIIFKRMAVSGLVLSLVFNVGLETYTLELHKILLTWHDIIFGTKKPYGDVEIANTKLKIDSNDVPALSSSVMDVSLSVKVVLNPETDRQALQIESEHFHILLHPITIAKMMQLTHDVRYILNELGVSMEKIETPAKEKSEKEPVLPFSSMHMLSYNFCVGVIFDEPTKDYPGLIVGCDKMFFITEDSLGKFSLISAYISIAKGMDLDNFFSSGEEFQSGNRAFLPNMQIAYSNAQNKDVIVRVTGEQFDVKFSSSSVAAFERFLKTVSALERLKKNVKRRFIQEESISSPSEAYKLPSHFSSVQCIMNFAGGAIELYGDDFGHPDDVFGSSFKIKTPGVEIITDYTKTAGPKDHNIDIEVLTFSSSNTLLVECVPVLDSVIHGFKNMSKIFKQSSMEKEATSGSSIDIEEILNRCHIAFCLRIDRQELILSCEPSAKVQAVVGMDCIDLRLVTDDEHPTQPVSGALAISNVGASVQHTYSREISASVTVDELLWSLLMSKDKELKIFSGVKVNSIQSYLNLKQLQDVNLFKDLWLIKQQTNNGSATSMKSAVSNAEGEEENLAVMFQKAYGTSPIPWTVDILVVDANLKVDLGPSLGLLSLELDRAWAVSRKKSIREQDLLVGLDTLALKSKGRLDGFLDVKNIRFSSVIQWSMVGDNQTMPLLFLSSGFDGIETKISFDYNVFFMGKVQNFFISVFNQVDKHKILNDKLAASTECGSIEIFTTAFAASNVMDIYNTLVRIRQDNKRSYREDMNKVIVKGEKNKNSDIIDIIATLTTEINVNFGKTIVQVYPSSLLDSQVLIFDLGGLRIHFGQHLSQRTLISNLNMKLLDINIALSSHKTQLPEEMLVTMSIDSFISHAIEARGGGIFIFPSWECVMETWSKPNSNEIEYSYRSQFGGKVDIRWNLGSINFIREMWTMHARAFSSRLRLSEDSVPLIGDENIEEKIKAAGVDDKYHYTPLTIPIIEAPQLRDLGDATPPLEWFGLHRKSFPALTHQYAIIGLQKLVHEVEMQYGRVLGNVD</sequence>
<dbReference type="OMA" id="YGLEWFI"/>
<protein>
    <recommendedName>
        <fullName evidence="6">CSF1 protein</fullName>
    </recommendedName>
</protein>
<dbReference type="Pfam" id="PF21678">
    <property type="entry name" value="Csf1_N"/>
    <property type="match status" value="2"/>
</dbReference>
<evidence type="ECO:0008006" key="6">
    <source>
        <dbReference type="Google" id="ProtNLM"/>
    </source>
</evidence>
<dbReference type="GO" id="GO:0006113">
    <property type="term" value="P:fermentation"/>
    <property type="evidence" value="ECO:0007669"/>
    <property type="project" value="InterPro"/>
</dbReference>
<keyword evidence="1" id="KW-0472">Membrane</keyword>
<dbReference type="STRING" id="983966.A0A1E4S5Z2"/>
<gene>
    <name evidence="4" type="ORF">CYBJADRAFT_148681</name>
</gene>
<keyword evidence="1" id="KW-0812">Transmembrane</keyword>
<dbReference type="Pfam" id="PF25038">
    <property type="entry name" value="Csf1_C"/>
    <property type="match status" value="1"/>
</dbReference>
<dbReference type="OrthoDB" id="10051416at2759"/>
<feature type="domain" description="Csf1 N-terminal" evidence="2">
    <location>
        <begin position="1286"/>
        <end position="1475"/>
    </location>
</feature>
<name>A0A1E4S5Z2_CYBJN</name>
<dbReference type="InterPro" id="IPR056779">
    <property type="entry name" value="Csf1_C"/>
</dbReference>
<evidence type="ECO:0000313" key="5">
    <source>
        <dbReference type="Proteomes" id="UP000094389"/>
    </source>
</evidence>
<keyword evidence="1" id="KW-1133">Transmembrane helix</keyword>
<dbReference type="RefSeq" id="XP_020071967.1">
    <property type="nucleotide sequence ID" value="XM_020213298.1"/>
</dbReference>
<dbReference type="InterPro" id="IPR048636">
    <property type="entry name" value="Csf1_N"/>
</dbReference>
<dbReference type="InterPro" id="IPR029636">
    <property type="entry name" value="Csf1"/>
</dbReference>
<dbReference type="GeneID" id="30987694"/>
<dbReference type="GO" id="GO:0016020">
    <property type="term" value="C:membrane"/>
    <property type="evidence" value="ECO:0007669"/>
    <property type="project" value="InterPro"/>
</dbReference>
<dbReference type="Proteomes" id="UP000094389">
    <property type="component" value="Unassembled WGS sequence"/>
</dbReference>
<dbReference type="PANTHER" id="PTHR32085:SF3">
    <property type="entry name" value="PROTEIN CSF1"/>
    <property type="match status" value="1"/>
</dbReference>
<dbReference type="PANTHER" id="PTHR32085">
    <property type="entry name" value="PROTEIN CSF1"/>
    <property type="match status" value="1"/>
</dbReference>
<evidence type="ECO:0000313" key="4">
    <source>
        <dbReference type="EMBL" id="ODV74928.1"/>
    </source>
</evidence>
<keyword evidence="5" id="KW-1185">Reference proteome</keyword>
<feature type="transmembrane region" description="Helical" evidence="1">
    <location>
        <begin position="20"/>
        <end position="38"/>
    </location>
</feature>
<reference evidence="4 5" key="1">
    <citation type="journal article" date="2016" name="Proc. Natl. Acad. Sci. U.S.A.">
        <title>Comparative genomics of biotechnologically important yeasts.</title>
        <authorList>
            <person name="Riley R."/>
            <person name="Haridas S."/>
            <person name="Wolfe K.H."/>
            <person name="Lopes M.R."/>
            <person name="Hittinger C.T."/>
            <person name="Goeker M."/>
            <person name="Salamov A.A."/>
            <person name="Wisecaver J.H."/>
            <person name="Long T.M."/>
            <person name="Calvey C.H."/>
            <person name="Aerts A.L."/>
            <person name="Barry K.W."/>
            <person name="Choi C."/>
            <person name="Clum A."/>
            <person name="Coughlan A.Y."/>
            <person name="Deshpande S."/>
            <person name="Douglass A.P."/>
            <person name="Hanson S.J."/>
            <person name="Klenk H.-P."/>
            <person name="LaButti K.M."/>
            <person name="Lapidus A."/>
            <person name="Lindquist E.A."/>
            <person name="Lipzen A.M."/>
            <person name="Meier-Kolthoff J.P."/>
            <person name="Ohm R.A."/>
            <person name="Otillar R.P."/>
            <person name="Pangilinan J.L."/>
            <person name="Peng Y."/>
            <person name="Rokas A."/>
            <person name="Rosa C.A."/>
            <person name="Scheuner C."/>
            <person name="Sibirny A.A."/>
            <person name="Slot J.C."/>
            <person name="Stielow J.B."/>
            <person name="Sun H."/>
            <person name="Kurtzman C.P."/>
            <person name="Blackwell M."/>
            <person name="Grigoriev I.V."/>
            <person name="Jeffries T.W."/>
        </authorList>
    </citation>
    <scope>NUCLEOTIDE SEQUENCE [LARGE SCALE GENOMIC DNA]</scope>
    <source>
        <strain evidence="5">ATCC 18201 / CBS 1600 / BCRC 20928 / JCM 3617 / NBRC 0987 / NRRL Y-1542</strain>
    </source>
</reference>
<accession>A0A1E4S5Z2</accession>
<organism evidence="4 5">
    <name type="scientific">Cyberlindnera jadinii (strain ATCC 18201 / CBS 1600 / BCRC 20928 / JCM 3617 / NBRC 0987 / NRRL Y-1542)</name>
    <name type="common">Torula yeast</name>
    <name type="synonym">Candida utilis</name>
    <dbReference type="NCBI Taxonomy" id="983966"/>
    <lineage>
        <taxon>Eukaryota</taxon>
        <taxon>Fungi</taxon>
        <taxon>Dikarya</taxon>
        <taxon>Ascomycota</taxon>
        <taxon>Saccharomycotina</taxon>
        <taxon>Saccharomycetes</taxon>
        <taxon>Phaffomycetales</taxon>
        <taxon>Phaffomycetaceae</taxon>
        <taxon>Cyberlindnera</taxon>
    </lineage>
</organism>